<gene>
    <name evidence="2" type="ORF">WMY93_032553</name>
</gene>
<evidence type="ECO:0000313" key="3">
    <source>
        <dbReference type="Proteomes" id="UP001460270"/>
    </source>
</evidence>
<organism evidence="2 3">
    <name type="scientific">Mugilogobius chulae</name>
    <name type="common">yellowstripe goby</name>
    <dbReference type="NCBI Taxonomy" id="88201"/>
    <lineage>
        <taxon>Eukaryota</taxon>
        <taxon>Metazoa</taxon>
        <taxon>Chordata</taxon>
        <taxon>Craniata</taxon>
        <taxon>Vertebrata</taxon>
        <taxon>Euteleostomi</taxon>
        <taxon>Actinopterygii</taxon>
        <taxon>Neopterygii</taxon>
        <taxon>Teleostei</taxon>
        <taxon>Neoteleostei</taxon>
        <taxon>Acanthomorphata</taxon>
        <taxon>Gobiaria</taxon>
        <taxon>Gobiiformes</taxon>
        <taxon>Gobioidei</taxon>
        <taxon>Gobiidae</taxon>
        <taxon>Gobionellinae</taxon>
        <taxon>Mugilogobius</taxon>
    </lineage>
</organism>
<feature type="region of interest" description="Disordered" evidence="1">
    <location>
        <begin position="44"/>
        <end position="66"/>
    </location>
</feature>
<feature type="region of interest" description="Disordered" evidence="1">
    <location>
        <begin position="220"/>
        <end position="240"/>
    </location>
</feature>
<comment type="caution">
    <text evidence="2">The sequence shown here is derived from an EMBL/GenBank/DDBJ whole genome shotgun (WGS) entry which is preliminary data.</text>
</comment>
<sequence>MQTSAPRRTVYRISLTLVKRESSDDSPKNGAAFRREHSVDVSRAGVLDRLREYSDDDEGLESEQKRDFRTFSTGQLEMKRRKFARVQRLETDAGMFSLERKSGKNVEAKPDSEGNRILKDDKNSQESKDGNRLESFKVRDKFEQKKTNENCQEFAKEVVKTAAETGAEFCPDEIAESVCKSATTSEESEAKTASENSKSDFMTAKKLLKAKSVDDRSLDQNRIFSKTSPESDSPSSSSKLRRSFSFRHWNAGEMLRFRALSKAKHHGSSGNIPQKEKSRTLEVGAVLLSKSEVVDLKRKTRTLDNSDLQNVPGGFIRGGDSRGSESGCSGSSAAFLGKEQRVRREVRV</sequence>
<keyword evidence="3" id="KW-1185">Reference proteome</keyword>
<feature type="compositionally biased region" description="Basic and acidic residues" evidence="1">
    <location>
        <begin position="44"/>
        <end position="53"/>
    </location>
</feature>
<evidence type="ECO:0000256" key="1">
    <source>
        <dbReference type="SAM" id="MobiDB-lite"/>
    </source>
</evidence>
<feature type="region of interest" description="Disordered" evidence="1">
    <location>
        <begin position="94"/>
        <end position="139"/>
    </location>
</feature>
<name>A0AAW0MNN7_9GOBI</name>
<reference evidence="3" key="1">
    <citation type="submission" date="2024-04" db="EMBL/GenBank/DDBJ databases">
        <title>Salinicola lusitanus LLJ914,a marine bacterium isolated from the Okinawa Trough.</title>
        <authorList>
            <person name="Li J."/>
        </authorList>
    </citation>
    <scope>NUCLEOTIDE SEQUENCE [LARGE SCALE GENOMIC DNA]</scope>
</reference>
<dbReference type="AlphaFoldDB" id="A0AAW0MNN7"/>
<evidence type="ECO:0000313" key="2">
    <source>
        <dbReference type="EMBL" id="KAK7880813.1"/>
    </source>
</evidence>
<feature type="compositionally biased region" description="Low complexity" evidence="1">
    <location>
        <begin position="224"/>
        <end position="238"/>
    </location>
</feature>
<accession>A0AAW0MNN7</accession>
<feature type="compositionally biased region" description="Basic and acidic residues" evidence="1">
    <location>
        <begin position="98"/>
        <end position="139"/>
    </location>
</feature>
<dbReference type="EMBL" id="JBBPFD010000048">
    <property type="protein sequence ID" value="KAK7880813.1"/>
    <property type="molecule type" value="Genomic_DNA"/>
</dbReference>
<proteinExistence type="predicted"/>
<dbReference type="Proteomes" id="UP001460270">
    <property type="component" value="Unassembled WGS sequence"/>
</dbReference>
<protein>
    <submittedName>
        <fullName evidence="2">Uncharacterized protein</fullName>
    </submittedName>
</protein>
<feature type="region of interest" description="Disordered" evidence="1">
    <location>
        <begin position="313"/>
        <end position="332"/>
    </location>
</feature>